<organism evidence="2 3">
    <name type="scientific">Candidatus Kuenenbacteria bacterium HGW-Kuenenbacteria-1</name>
    <dbReference type="NCBI Taxonomy" id="2013812"/>
    <lineage>
        <taxon>Bacteria</taxon>
        <taxon>Candidatus Kueneniibacteriota</taxon>
    </lineage>
</organism>
<gene>
    <name evidence="2" type="ORF">CVV26_02015</name>
</gene>
<sequence>MLEFILLIVGVFIGIWWYSVIILPLFYGIPKATYCISKGLLKKSAATFYLKSFILWTIIFFAVALILTRLLPSVSGKLLESGEFAIGQLIGIGLMMWRVFTKEGRKDLNIDFWDIMFNSRYFNFKSPKFWDTFSSTLTKVFVLKFGDKAEEKLNEFHKVFLNEVDKKII</sequence>
<accession>A0A2N1UNG9</accession>
<evidence type="ECO:0000313" key="3">
    <source>
        <dbReference type="Proteomes" id="UP000233414"/>
    </source>
</evidence>
<feature type="transmembrane region" description="Helical" evidence="1">
    <location>
        <begin position="6"/>
        <end position="27"/>
    </location>
</feature>
<feature type="transmembrane region" description="Helical" evidence="1">
    <location>
        <begin position="48"/>
        <end position="72"/>
    </location>
</feature>
<proteinExistence type="predicted"/>
<dbReference type="Proteomes" id="UP000233414">
    <property type="component" value="Unassembled WGS sequence"/>
</dbReference>
<name>A0A2N1UNG9_9BACT</name>
<dbReference type="EMBL" id="PGYQ01000007">
    <property type="protein sequence ID" value="PKL72317.1"/>
    <property type="molecule type" value="Genomic_DNA"/>
</dbReference>
<evidence type="ECO:0000256" key="1">
    <source>
        <dbReference type="SAM" id="Phobius"/>
    </source>
</evidence>
<evidence type="ECO:0000313" key="2">
    <source>
        <dbReference type="EMBL" id="PKL72317.1"/>
    </source>
</evidence>
<keyword evidence="1" id="KW-0812">Transmembrane</keyword>
<protein>
    <submittedName>
        <fullName evidence="2">Uncharacterized protein</fullName>
    </submittedName>
</protein>
<keyword evidence="1" id="KW-0472">Membrane</keyword>
<feature type="transmembrane region" description="Helical" evidence="1">
    <location>
        <begin position="84"/>
        <end position="100"/>
    </location>
</feature>
<comment type="caution">
    <text evidence="2">The sequence shown here is derived from an EMBL/GenBank/DDBJ whole genome shotgun (WGS) entry which is preliminary data.</text>
</comment>
<dbReference type="AlphaFoldDB" id="A0A2N1UNG9"/>
<keyword evidence="1" id="KW-1133">Transmembrane helix</keyword>
<reference evidence="2 3" key="1">
    <citation type="journal article" date="2017" name="ISME J.">
        <title>Potential for microbial H2 and metal transformations associated with novel bacteria and archaea in deep terrestrial subsurface sediments.</title>
        <authorList>
            <person name="Hernsdorf A.W."/>
            <person name="Amano Y."/>
            <person name="Miyakawa K."/>
            <person name="Ise K."/>
            <person name="Suzuki Y."/>
            <person name="Anantharaman K."/>
            <person name="Probst A."/>
            <person name="Burstein D."/>
            <person name="Thomas B.C."/>
            <person name="Banfield J.F."/>
        </authorList>
    </citation>
    <scope>NUCLEOTIDE SEQUENCE [LARGE SCALE GENOMIC DNA]</scope>
    <source>
        <strain evidence="2">HGW-Kuenenbacteria-1</strain>
    </source>
</reference>